<dbReference type="AlphaFoldDB" id="A0A0M7AXC3"/>
<name>A0A0M7AXC3_9HYPH</name>
<proteinExistence type="predicted"/>
<reference evidence="3" key="1">
    <citation type="submission" date="2015-07" db="EMBL/GenBank/DDBJ databases">
        <authorList>
            <person name="Rodrigo-Torres Lidia"/>
            <person name="Arahal R.David."/>
        </authorList>
    </citation>
    <scope>NUCLEOTIDE SEQUENCE [LARGE SCALE GENOMIC DNA]</scope>
    <source>
        <strain evidence="3">CECT 5096</strain>
    </source>
</reference>
<dbReference type="SUPFAM" id="SSF54593">
    <property type="entry name" value="Glyoxalase/Bleomycin resistance protein/Dihydroxybiphenyl dioxygenase"/>
    <property type="match status" value="1"/>
</dbReference>
<dbReference type="GeneID" id="97668992"/>
<protein>
    <recommendedName>
        <fullName evidence="1">Glyoxalase-like domain-containing protein</fullName>
    </recommendedName>
</protein>
<dbReference type="Pfam" id="PF18029">
    <property type="entry name" value="Glyoxalase_6"/>
    <property type="match status" value="1"/>
</dbReference>
<dbReference type="OrthoDB" id="69243at2"/>
<gene>
    <name evidence="2" type="ORF">LA5096_01573</name>
</gene>
<evidence type="ECO:0000313" key="2">
    <source>
        <dbReference type="EMBL" id="CTQ67806.1"/>
    </source>
</evidence>
<keyword evidence="3" id="KW-1185">Reference proteome</keyword>
<dbReference type="Proteomes" id="UP000049983">
    <property type="component" value="Unassembled WGS sequence"/>
</dbReference>
<evidence type="ECO:0000259" key="1">
    <source>
        <dbReference type="Pfam" id="PF18029"/>
    </source>
</evidence>
<dbReference type="InterPro" id="IPR041581">
    <property type="entry name" value="Glyoxalase_6"/>
</dbReference>
<dbReference type="STRING" id="311410.LA5095_04594"/>
<sequence>MHKSRLGDLVIDCQGGNIDDHAAFWAGALGRTVEEKPKSPRYRRLYGKEGEIGILLQLVEHAPRVHLDIEADNPDREVERLETLGATIVSKLDRWTVMQATSGHRFCVVHPQLPGFEDAATEWDT</sequence>
<dbReference type="InterPro" id="IPR029068">
    <property type="entry name" value="Glyas_Bleomycin-R_OHBP_Dase"/>
</dbReference>
<organism evidence="2 3">
    <name type="scientific">Roseibium album</name>
    <dbReference type="NCBI Taxonomy" id="311410"/>
    <lineage>
        <taxon>Bacteria</taxon>
        <taxon>Pseudomonadati</taxon>
        <taxon>Pseudomonadota</taxon>
        <taxon>Alphaproteobacteria</taxon>
        <taxon>Hyphomicrobiales</taxon>
        <taxon>Stappiaceae</taxon>
        <taxon>Roseibium</taxon>
    </lineage>
</organism>
<dbReference type="RefSeq" id="WP_055119214.1">
    <property type="nucleotide sequence ID" value="NZ_CANMGD010000003.1"/>
</dbReference>
<feature type="domain" description="Glyoxalase-like" evidence="1">
    <location>
        <begin position="9"/>
        <end position="109"/>
    </location>
</feature>
<evidence type="ECO:0000313" key="3">
    <source>
        <dbReference type="Proteomes" id="UP000049983"/>
    </source>
</evidence>
<accession>A0A0M7AXC3</accession>
<dbReference type="EMBL" id="CXWC01000003">
    <property type="protein sequence ID" value="CTQ67806.1"/>
    <property type="molecule type" value="Genomic_DNA"/>
</dbReference>
<dbReference type="Gene3D" id="3.10.180.10">
    <property type="entry name" value="2,3-Dihydroxybiphenyl 1,2-Dioxygenase, domain 1"/>
    <property type="match status" value="1"/>
</dbReference>